<proteinExistence type="predicted"/>
<dbReference type="Gene3D" id="3.40.50.1820">
    <property type="entry name" value="alpha/beta hydrolase"/>
    <property type="match status" value="1"/>
</dbReference>
<dbReference type="InterPro" id="IPR029058">
    <property type="entry name" value="AB_hydrolase_fold"/>
</dbReference>
<evidence type="ECO:0000313" key="2">
    <source>
        <dbReference type="Proteomes" id="UP000664256"/>
    </source>
</evidence>
<evidence type="ECO:0000313" key="1">
    <source>
        <dbReference type="EMBL" id="MBO0449773.1"/>
    </source>
</evidence>
<keyword evidence="1" id="KW-0378">Hydrolase</keyword>
<accession>A0ABS3H8J4</accession>
<dbReference type="SUPFAM" id="SSF53474">
    <property type="entry name" value="alpha/beta-Hydrolases"/>
    <property type="match status" value="1"/>
</dbReference>
<dbReference type="GO" id="GO:0016787">
    <property type="term" value="F:hydrolase activity"/>
    <property type="evidence" value="ECO:0007669"/>
    <property type="project" value="UniProtKB-KW"/>
</dbReference>
<sequence length="275" mass="30499">MANKWLKGVLWLGLLAFLLNTFHVNAKAEDRKVPITLENEALVMVPGTGATVDRFDKLIVQLQKTTACEVLKITVQTNGQLTIKGELSQKASQPIIVIGFADSSEETVPKQAVWYEKAIAYVQHQYGVEHYNFLGHSNGGLVLTDYLEYVSLSIDPKPNKILFLGTPFNDVGWKYNEMTPTFNEVKKVSDVLKRYLDNKQRLPKTISVVSVAGNVADGNSDGTVPVTSLLAGGLIYGDSQSYQTFLVTENAKHSQLVVHPTVMRLIQTFLWSAKK</sequence>
<dbReference type="RefSeq" id="WP_206903843.1">
    <property type="nucleotide sequence ID" value="NZ_JAFLVT010000013.1"/>
</dbReference>
<gene>
    <name evidence="1" type="ORF">JZO76_09500</name>
</gene>
<protein>
    <submittedName>
        <fullName evidence="1">Alpha/beta hydrolase</fullName>
    </submittedName>
</protein>
<dbReference type="Proteomes" id="UP000664256">
    <property type="component" value="Unassembled WGS sequence"/>
</dbReference>
<dbReference type="Pfam" id="PF06028">
    <property type="entry name" value="DUF915"/>
    <property type="match status" value="1"/>
</dbReference>
<comment type="caution">
    <text evidence="1">The sequence shown here is derived from an EMBL/GenBank/DDBJ whole genome shotgun (WGS) entry which is preliminary data.</text>
</comment>
<dbReference type="EMBL" id="JAFLVT010000013">
    <property type="protein sequence ID" value="MBO0449773.1"/>
    <property type="molecule type" value="Genomic_DNA"/>
</dbReference>
<reference evidence="1 2" key="1">
    <citation type="submission" date="2021-03" db="EMBL/GenBank/DDBJ databases">
        <title>Enterococcal diversity collection.</title>
        <authorList>
            <person name="Gilmore M.S."/>
            <person name="Schwartzman J."/>
            <person name="Van Tyne D."/>
            <person name="Martin M."/>
            <person name="Earl A.M."/>
            <person name="Manson A.L."/>
            <person name="Straub T."/>
            <person name="Salamzade R."/>
            <person name="Saavedra J."/>
            <person name="Lebreton F."/>
            <person name="Prichula J."/>
            <person name="Schaufler K."/>
            <person name="Gaca A."/>
            <person name="Sgardioli B."/>
            <person name="Wagenaar J."/>
            <person name="Strong T."/>
        </authorList>
    </citation>
    <scope>NUCLEOTIDE SEQUENCE [LARGE SCALE GENOMIC DNA]</scope>
    <source>
        <strain evidence="1 2">MJM12</strain>
    </source>
</reference>
<organism evidence="1 2">
    <name type="scientific">Candidatus Enterococcus myersii</name>
    <dbReference type="NCBI Taxonomy" id="2815322"/>
    <lineage>
        <taxon>Bacteria</taxon>
        <taxon>Bacillati</taxon>
        <taxon>Bacillota</taxon>
        <taxon>Bacilli</taxon>
        <taxon>Lactobacillales</taxon>
        <taxon>Enterococcaceae</taxon>
        <taxon>Enterococcus</taxon>
    </lineage>
</organism>
<dbReference type="InterPro" id="IPR010315">
    <property type="entry name" value="DUF915_hydro-like"/>
</dbReference>
<name>A0ABS3H8J4_9ENTE</name>
<keyword evidence="2" id="KW-1185">Reference proteome</keyword>